<feature type="transmembrane region" description="Helical" evidence="10">
    <location>
        <begin position="316"/>
        <end position="343"/>
    </location>
</feature>
<feature type="transmembrane region" description="Helical" evidence="10">
    <location>
        <begin position="117"/>
        <end position="135"/>
    </location>
</feature>
<evidence type="ECO:0000256" key="10">
    <source>
        <dbReference type="SAM" id="Phobius"/>
    </source>
</evidence>
<dbReference type="OrthoDB" id="1108038at2759"/>
<evidence type="ECO:0000256" key="3">
    <source>
        <dbReference type="ARBA" id="ARBA00004906"/>
    </source>
</evidence>
<keyword evidence="8 10" id="KW-1133">Transmembrane helix</keyword>
<evidence type="ECO:0000256" key="5">
    <source>
        <dbReference type="ARBA" id="ARBA00022679"/>
    </source>
</evidence>
<organism evidence="12 13">
    <name type="scientific">Microthlaspi erraticum</name>
    <dbReference type="NCBI Taxonomy" id="1685480"/>
    <lineage>
        <taxon>Eukaryota</taxon>
        <taxon>Viridiplantae</taxon>
        <taxon>Streptophyta</taxon>
        <taxon>Embryophyta</taxon>
        <taxon>Tracheophyta</taxon>
        <taxon>Spermatophyta</taxon>
        <taxon>Magnoliopsida</taxon>
        <taxon>eudicotyledons</taxon>
        <taxon>Gunneridae</taxon>
        <taxon>Pentapetalae</taxon>
        <taxon>rosids</taxon>
        <taxon>malvids</taxon>
        <taxon>Brassicales</taxon>
        <taxon>Brassicaceae</taxon>
        <taxon>Coluteocarpeae</taxon>
        <taxon>Microthlaspi</taxon>
    </lineage>
</organism>
<evidence type="ECO:0000313" key="13">
    <source>
        <dbReference type="Proteomes" id="UP000467841"/>
    </source>
</evidence>
<keyword evidence="7" id="KW-0833">Ubl conjugation pathway</keyword>
<feature type="transmembrane region" description="Helical" evidence="10">
    <location>
        <begin position="75"/>
        <end position="97"/>
    </location>
</feature>
<comment type="subcellular location">
    <subcellularLocation>
        <location evidence="2">Membrane</location>
        <topology evidence="2">Multi-pass membrane protein</topology>
    </subcellularLocation>
</comment>
<evidence type="ECO:0000256" key="8">
    <source>
        <dbReference type="ARBA" id="ARBA00022989"/>
    </source>
</evidence>
<feature type="transmembrane region" description="Helical" evidence="10">
    <location>
        <begin position="414"/>
        <end position="437"/>
    </location>
</feature>
<feature type="transmembrane region" description="Helical" evidence="10">
    <location>
        <begin position="223"/>
        <end position="244"/>
    </location>
</feature>
<evidence type="ECO:0000256" key="7">
    <source>
        <dbReference type="ARBA" id="ARBA00022786"/>
    </source>
</evidence>
<comment type="caution">
    <text evidence="12">The sequence shown here is derived from an EMBL/GenBank/DDBJ whole genome shotgun (WGS) entry which is preliminary data.</text>
</comment>
<keyword evidence="6 10" id="KW-0812">Transmembrane</keyword>
<dbReference type="InterPro" id="IPR056521">
    <property type="entry name" value="MARCHF6-like_C"/>
</dbReference>
<dbReference type="GO" id="GO:0061630">
    <property type="term" value="F:ubiquitin protein ligase activity"/>
    <property type="evidence" value="ECO:0007669"/>
    <property type="project" value="UniProtKB-EC"/>
</dbReference>
<name>A0A6D2IS47_9BRAS</name>
<keyword evidence="9 10" id="KW-0472">Membrane</keyword>
<evidence type="ECO:0000259" key="11">
    <source>
        <dbReference type="Pfam" id="PF23113"/>
    </source>
</evidence>
<comment type="catalytic activity">
    <reaction evidence="1">
        <text>S-ubiquitinyl-[E2 ubiquitin-conjugating enzyme]-L-cysteine + [acceptor protein]-L-lysine = [E2 ubiquitin-conjugating enzyme]-L-cysteine + N(6)-ubiquitinyl-[acceptor protein]-L-lysine.</text>
        <dbReference type="EC" id="2.3.2.27"/>
    </reaction>
</comment>
<feature type="transmembrane region" description="Helical" evidence="10">
    <location>
        <begin position="363"/>
        <end position="386"/>
    </location>
</feature>
<dbReference type="Proteomes" id="UP000467841">
    <property type="component" value="Unassembled WGS sequence"/>
</dbReference>
<dbReference type="PANTHER" id="PTHR13145">
    <property type="entry name" value="SSM4 PROTEIN"/>
    <property type="match status" value="1"/>
</dbReference>
<accession>A0A6D2IS47</accession>
<protein>
    <recommendedName>
        <fullName evidence="4">RING-type E3 ubiquitin transferase</fullName>
        <ecNumber evidence="4">2.3.2.27</ecNumber>
    </recommendedName>
</protein>
<keyword evidence="13" id="KW-1185">Reference proteome</keyword>
<feature type="transmembrane region" description="Helical" evidence="10">
    <location>
        <begin position="275"/>
        <end position="295"/>
    </location>
</feature>
<evidence type="ECO:0000256" key="9">
    <source>
        <dbReference type="ARBA" id="ARBA00023136"/>
    </source>
</evidence>
<dbReference type="GO" id="GO:0005789">
    <property type="term" value="C:endoplasmic reticulum membrane"/>
    <property type="evidence" value="ECO:0007669"/>
    <property type="project" value="TreeGrafter"/>
</dbReference>
<keyword evidence="5" id="KW-0808">Transferase</keyword>
<sequence length="502" mass="56941">MSHRVESLSVSPLASSLVHWVVGMICELQICYIASLLEEVVRPGVFYFLTDPQNDDPSIRDLIDVPVHKLAREVLLEYAGIGSLMVMLVFLPLELAIWMAPSIFPLDISVSDPFSEIPAVMLLFQICIPFIIEHYETTIKSLLCCWFTGVSWAFGLTDYLLPRPEENIGQDNVNGEPGRQNRAQVLQVGGHDTAMVTLPAAGNVNTREEYENDEEQSDSEYNFVARIILLLLVAWVTLLLFNLGMIVVPVSIGRALFSAIPILPITHGIKCNDLFAFFIGTYAFWTSISGARYAIEHVNSKRTSVLLNQIWKWCGIVFKSSVLLAIWVFIIPVLVGLLFELLVIVPIRVPVDESPVFLLYQDWAFGLIFLKIWTKLVMLDLMLPILGHSWRAKFERVREDGFSRLQVLWALREIVYPIVMKLLTALCVPYVLARAVFPMLGYPLVVNSAVYRFAWIGCLSVILFCFCAKRCHVRVRKLHNSIRDKRYLVGLRLHNFGEAAYC</sequence>
<feature type="domain" description="E3 ubiquitin-protein ligase MARCHF6-like C-terminal" evidence="11">
    <location>
        <begin position="305"/>
        <end position="483"/>
    </location>
</feature>
<evidence type="ECO:0000256" key="2">
    <source>
        <dbReference type="ARBA" id="ARBA00004141"/>
    </source>
</evidence>
<evidence type="ECO:0000256" key="6">
    <source>
        <dbReference type="ARBA" id="ARBA00022692"/>
    </source>
</evidence>
<dbReference type="EC" id="2.3.2.27" evidence="4"/>
<dbReference type="EMBL" id="CACVBM020001080">
    <property type="protein sequence ID" value="CAA7029354.1"/>
    <property type="molecule type" value="Genomic_DNA"/>
</dbReference>
<evidence type="ECO:0000313" key="12">
    <source>
        <dbReference type="EMBL" id="CAA7029354.1"/>
    </source>
</evidence>
<dbReference type="Pfam" id="PF23113">
    <property type="entry name" value="MARCHF6_C"/>
    <property type="match status" value="1"/>
</dbReference>
<proteinExistence type="predicted"/>
<dbReference type="GO" id="GO:0036503">
    <property type="term" value="P:ERAD pathway"/>
    <property type="evidence" value="ECO:0007669"/>
    <property type="project" value="TreeGrafter"/>
</dbReference>
<gene>
    <name evidence="12" type="ORF">MERR_LOCUS16589</name>
</gene>
<evidence type="ECO:0000256" key="4">
    <source>
        <dbReference type="ARBA" id="ARBA00012483"/>
    </source>
</evidence>
<dbReference type="PANTHER" id="PTHR13145:SF0">
    <property type="entry name" value="E3 UBIQUITIN-PROTEIN LIGASE MARCHF6"/>
    <property type="match status" value="1"/>
</dbReference>
<comment type="pathway">
    <text evidence="3">Protein modification; protein ubiquitination.</text>
</comment>
<reference evidence="12" key="1">
    <citation type="submission" date="2020-01" db="EMBL/GenBank/DDBJ databases">
        <authorList>
            <person name="Mishra B."/>
        </authorList>
    </citation>
    <scope>NUCLEOTIDE SEQUENCE [LARGE SCALE GENOMIC DNA]</scope>
</reference>
<evidence type="ECO:0000256" key="1">
    <source>
        <dbReference type="ARBA" id="ARBA00000900"/>
    </source>
</evidence>
<feature type="transmembrane region" description="Helical" evidence="10">
    <location>
        <begin position="449"/>
        <end position="468"/>
    </location>
</feature>
<dbReference type="AlphaFoldDB" id="A0A6D2IS47"/>